<sequence length="134" mass="15707">MLKTICYISDATRNLDFSVQDEIYLKAKANNIKNNITGVLIYKNFNFLQVLEGPDEIVDKVYKKISTDPRHTNLFKVINTKIEGRIFEDYNFGFTVIDEKTELNNLYEYLEWLKMGHNKLANEVIGMVENFIEN</sequence>
<evidence type="ECO:0000313" key="2">
    <source>
        <dbReference type="Proteomes" id="UP001647509"/>
    </source>
</evidence>
<gene>
    <name evidence="1" type="ORF">KO493_11260</name>
</gene>
<keyword evidence="2" id="KW-1185">Reference proteome</keyword>
<accession>A0ACC5UAC7</accession>
<organism evidence="1 2">
    <name type="scientific">Pseudotamlana agarivorans</name>
    <dbReference type="NCBI Taxonomy" id="481183"/>
    <lineage>
        <taxon>Bacteria</taxon>
        <taxon>Pseudomonadati</taxon>
        <taxon>Bacteroidota</taxon>
        <taxon>Flavobacteriia</taxon>
        <taxon>Flavobacteriales</taxon>
        <taxon>Flavobacteriaceae</taxon>
        <taxon>Pseudotamlana</taxon>
    </lineage>
</organism>
<name>A0ACC5UAC7_9FLAO</name>
<protein>
    <submittedName>
        <fullName evidence="1">BLUF domain-containing protein</fullName>
    </submittedName>
</protein>
<comment type="caution">
    <text evidence="1">The sequence shown here is derived from an EMBL/GenBank/DDBJ whole genome shotgun (WGS) entry which is preliminary data.</text>
</comment>
<reference evidence="1" key="1">
    <citation type="submission" date="2021-05" db="EMBL/GenBank/DDBJ databases">
        <title>Draft genomes of bacteria isolated from model marine particles.</title>
        <authorList>
            <person name="Datta M.S."/>
            <person name="Schwartzman J.A."/>
            <person name="Enke T.N."/>
            <person name="Saavedra J."/>
            <person name="Cermak N."/>
            <person name="Cordero O.X."/>
        </authorList>
    </citation>
    <scope>NUCLEOTIDE SEQUENCE</scope>
    <source>
        <strain evidence="1">I2M19</strain>
    </source>
</reference>
<proteinExistence type="predicted"/>
<dbReference type="Proteomes" id="UP001647509">
    <property type="component" value="Unassembled WGS sequence"/>
</dbReference>
<evidence type="ECO:0000313" key="1">
    <source>
        <dbReference type="EMBL" id="MBU2951276.1"/>
    </source>
</evidence>
<dbReference type="EMBL" id="JAHKPD010000018">
    <property type="protein sequence ID" value="MBU2951276.1"/>
    <property type="molecule type" value="Genomic_DNA"/>
</dbReference>